<sequence length="800" mass="90348">MSGPLDRSGRPGLDGCYEEKRDRRPDVDMNSEDERKTRMGSLKKKAINASAKFRNSLTKRSRRHSSSRVMSVSIEDVRDAEEMGAVDAFRQTLILEELLPSQHDDYHMMLRFLKARKFDIEKAKQMWNDMLQWRKEFGADTVIEDFEFSEMDQVLEHYPQGHHGVDKAGRPVYIERLGQIDVNKLMQVTTMDRYIKYHVKEFERTFNVKFPACSLAAKRHIDQSTTILDVQGVGYKHLTKTARELIGRLQKIDGDNYPETLNQMFIINAGNGFRLLWNTIKTFLDPKTTAKIHVLGNKYQSKLLEVIDASELPDFLGGTCTCAEQGGCLRSDKGPWKDPEIFKMVQNGEAKCGRHRRNSSIDEKTISEDEITYPKETIVDADSPRFPRGRIEHPHLSPVREEIPPVTSSYVYDDYIPMVDKVVDATWSKNAVNDKLAITKGASYYLPEPCKVPEGLNSKNNNHLLTGVMAFVMGIVTVVRVTRSMPKKIVGAALDYATPVQCVDTMVKGEMLQQRQQHQMLTPVVSPAEFSAVIKRLGELEEKVSIMSMKPAEMPLDKEEKLNEAVSRVETLEAELNSTKKALEEALARQEELLAYIDNKKKKKSKLRRAQITRPQEKHKRDENKKSSKTGEESRNHCSIAASLRLCISFLGIWCNSNLYLEMASSVLKAAAEKAGPAMRKQALALTDAAAARIHHLLNLRQRPFLRLGVKARGCNGLSYTLNYADEKGKFDELVEDKGVKILIDPKALMHVIGTKMDFVDDSLKSEFVFINPNSQGQCGCGESFMTRSQNARSGSGSGS</sequence>
<dbReference type="InterPro" id="IPR016092">
    <property type="entry name" value="ATAP"/>
</dbReference>
<evidence type="ECO:0000256" key="6">
    <source>
        <dbReference type="ARBA" id="ARBA00038020"/>
    </source>
</evidence>
<dbReference type="SUPFAM" id="SSF89360">
    <property type="entry name" value="HesB-like domain"/>
    <property type="match status" value="1"/>
</dbReference>
<feature type="region of interest" description="Disordered" evidence="9">
    <location>
        <begin position="1"/>
        <end position="43"/>
    </location>
</feature>
<evidence type="ECO:0000256" key="3">
    <source>
        <dbReference type="ARBA" id="ARBA00006718"/>
    </source>
</evidence>
<keyword evidence="4" id="KW-0813">Transport</keyword>
<proteinExistence type="inferred from homology"/>
<dbReference type="InterPro" id="IPR001251">
    <property type="entry name" value="CRAL-TRIO_dom"/>
</dbReference>
<comment type="caution">
    <text evidence="11">The sequence shown here is derived from an EMBL/GenBank/DDBJ whole genome shotgun (WGS) entry which is preliminary data.</text>
</comment>
<keyword evidence="4" id="KW-0653">Protein transport</keyword>
<feature type="domain" description="CRAL-TRIO" evidence="10">
    <location>
        <begin position="150"/>
        <end position="324"/>
    </location>
</feature>
<evidence type="ECO:0000313" key="11">
    <source>
        <dbReference type="EMBL" id="KAJ0989055.1"/>
    </source>
</evidence>
<evidence type="ECO:0000256" key="4">
    <source>
        <dbReference type="ARBA" id="ARBA00022927"/>
    </source>
</evidence>
<feature type="compositionally biased region" description="Basic and acidic residues" evidence="9">
    <location>
        <begin position="615"/>
        <end position="634"/>
    </location>
</feature>
<dbReference type="CDD" id="cd00170">
    <property type="entry name" value="SEC14"/>
    <property type="match status" value="1"/>
</dbReference>
<dbReference type="Pfam" id="PF01521">
    <property type="entry name" value="Fe-S_biosyn"/>
    <property type="match status" value="1"/>
</dbReference>
<dbReference type="Pfam" id="PF03765">
    <property type="entry name" value="CRAL_TRIO_N"/>
    <property type="match status" value="1"/>
</dbReference>
<evidence type="ECO:0000259" key="10">
    <source>
        <dbReference type="PROSITE" id="PS50191"/>
    </source>
</evidence>
<dbReference type="PANTHER" id="PTHR45657">
    <property type="entry name" value="CRAL-TRIO DOMAIN-CONTAINING PROTEIN YKL091C-RELATED"/>
    <property type="match status" value="1"/>
</dbReference>
<dbReference type="Pfam" id="PF00650">
    <property type="entry name" value="CRAL_TRIO"/>
    <property type="match status" value="1"/>
</dbReference>
<dbReference type="GO" id="GO:0015031">
    <property type="term" value="P:protein transport"/>
    <property type="evidence" value="ECO:0007669"/>
    <property type="project" value="UniProtKB-KW"/>
</dbReference>
<dbReference type="NCBIfam" id="TIGR00049">
    <property type="entry name" value="iron-sulfur cluster assembly accessory protein"/>
    <property type="match status" value="1"/>
</dbReference>
<dbReference type="GO" id="GO:0000139">
    <property type="term" value="C:Golgi membrane"/>
    <property type="evidence" value="ECO:0007669"/>
    <property type="project" value="UniProtKB-SubCell"/>
</dbReference>
<feature type="compositionally biased region" description="Basic and acidic residues" evidence="9">
    <location>
        <begin position="17"/>
        <end position="37"/>
    </location>
</feature>
<comment type="similarity">
    <text evidence="3">Belongs to the HesB/IscA family.</text>
</comment>
<dbReference type="PROSITE" id="PS50191">
    <property type="entry name" value="CRAL_TRIO"/>
    <property type="match status" value="1"/>
</dbReference>
<dbReference type="InterPro" id="IPR011074">
    <property type="entry name" value="CRAL/TRIO_N_dom"/>
</dbReference>
<keyword evidence="8" id="KW-0175">Coiled coil</keyword>
<evidence type="ECO:0000256" key="7">
    <source>
        <dbReference type="ARBA" id="ARBA00057984"/>
    </source>
</evidence>
<dbReference type="GO" id="GO:0005886">
    <property type="term" value="C:plasma membrane"/>
    <property type="evidence" value="ECO:0007669"/>
    <property type="project" value="UniProtKB-SubCell"/>
</dbReference>
<reference evidence="11" key="2">
    <citation type="journal article" date="2022" name="Hortic Res">
        <title>The genome of Dioscorea zingiberensis sheds light on the biosynthesis, origin and evolution of the medicinally important diosgenin saponins.</title>
        <authorList>
            <person name="Li Y."/>
            <person name="Tan C."/>
            <person name="Li Z."/>
            <person name="Guo J."/>
            <person name="Li S."/>
            <person name="Chen X."/>
            <person name="Wang C."/>
            <person name="Dai X."/>
            <person name="Yang H."/>
            <person name="Song W."/>
            <person name="Hou L."/>
            <person name="Xu J."/>
            <person name="Tong Z."/>
            <person name="Xu A."/>
            <person name="Yuan X."/>
            <person name="Wang W."/>
            <person name="Yang Q."/>
            <person name="Chen L."/>
            <person name="Sun Z."/>
            <person name="Wang K."/>
            <person name="Pan B."/>
            <person name="Chen J."/>
            <person name="Bao Y."/>
            <person name="Liu F."/>
            <person name="Qi X."/>
            <person name="Gang D.R."/>
            <person name="Wen J."/>
            <person name="Li J."/>
        </authorList>
    </citation>
    <scope>NUCLEOTIDE SEQUENCE</scope>
    <source>
        <strain evidence="11">Dzin_1.0</strain>
    </source>
</reference>
<gene>
    <name evidence="11" type="ORF">J5N97_007411</name>
</gene>
<dbReference type="SUPFAM" id="SSF46938">
    <property type="entry name" value="CRAL/TRIO N-terminal domain"/>
    <property type="match status" value="1"/>
</dbReference>
<name>A0A9D5HTJ1_9LILI</name>
<dbReference type="InterPro" id="IPR051026">
    <property type="entry name" value="PI/PC_transfer"/>
</dbReference>
<keyword evidence="12" id="KW-1185">Reference proteome</keyword>
<dbReference type="SMART" id="SM00516">
    <property type="entry name" value="SEC14"/>
    <property type="match status" value="1"/>
</dbReference>
<comment type="similarity">
    <text evidence="6">Belongs to the SFH family.</text>
</comment>
<dbReference type="FunFam" id="2.60.300.12:FF:000001">
    <property type="entry name" value="Iron-binding protein IscA"/>
    <property type="match status" value="1"/>
</dbReference>
<dbReference type="AlphaFoldDB" id="A0A9D5HTJ1"/>
<dbReference type="InterPro" id="IPR000361">
    <property type="entry name" value="ATAP_core_dom"/>
</dbReference>
<reference evidence="11" key="1">
    <citation type="submission" date="2021-03" db="EMBL/GenBank/DDBJ databases">
        <authorList>
            <person name="Li Z."/>
            <person name="Yang C."/>
        </authorList>
    </citation>
    <scope>NUCLEOTIDE SEQUENCE</scope>
    <source>
        <strain evidence="11">Dzin_1.0</strain>
        <tissue evidence="11">Leaf</tissue>
    </source>
</reference>
<dbReference type="InterPro" id="IPR017870">
    <property type="entry name" value="FeS_cluster_insertion_CS"/>
</dbReference>
<dbReference type="PROSITE" id="PS01152">
    <property type="entry name" value="HESB"/>
    <property type="match status" value="1"/>
</dbReference>
<evidence type="ECO:0000256" key="8">
    <source>
        <dbReference type="SAM" id="Coils"/>
    </source>
</evidence>
<dbReference type="GO" id="GO:0051536">
    <property type="term" value="F:iron-sulfur cluster binding"/>
    <property type="evidence" value="ECO:0007669"/>
    <property type="project" value="InterPro"/>
</dbReference>
<dbReference type="FunFam" id="3.40.525.10:FF:000011">
    <property type="entry name" value="SEC14 cytosolic factor"/>
    <property type="match status" value="1"/>
</dbReference>
<comment type="subcellular location">
    <subcellularLocation>
        <location evidence="1">Cell membrane</location>
        <topology evidence="1">Peripheral membrane protein</topology>
    </subcellularLocation>
    <subcellularLocation>
        <location evidence="2">Golgi apparatus membrane</location>
        <topology evidence="2">Peripheral membrane protein</topology>
    </subcellularLocation>
</comment>
<dbReference type="InterPro" id="IPR035903">
    <property type="entry name" value="HesB-like_dom_sf"/>
</dbReference>
<evidence type="ECO:0000256" key="1">
    <source>
        <dbReference type="ARBA" id="ARBA00004202"/>
    </source>
</evidence>
<accession>A0A9D5HTJ1</accession>
<keyword evidence="5" id="KW-0333">Golgi apparatus</keyword>
<evidence type="ECO:0000313" key="12">
    <source>
        <dbReference type="Proteomes" id="UP001085076"/>
    </source>
</evidence>
<protein>
    <recommendedName>
        <fullName evidence="10">CRAL-TRIO domain-containing protein</fullName>
    </recommendedName>
</protein>
<dbReference type="SMART" id="SM01100">
    <property type="entry name" value="CRAL_TRIO_N"/>
    <property type="match status" value="1"/>
</dbReference>
<dbReference type="InterPro" id="IPR036273">
    <property type="entry name" value="CRAL/TRIO_N_dom_sf"/>
</dbReference>
<dbReference type="Gene3D" id="1.10.8.20">
    <property type="entry name" value="N-terminal domain of phosphatidylinositol transfer protein sec14p"/>
    <property type="match status" value="1"/>
</dbReference>
<feature type="coiled-coil region" evidence="8">
    <location>
        <begin position="562"/>
        <end position="603"/>
    </location>
</feature>
<dbReference type="Gene3D" id="2.60.300.12">
    <property type="entry name" value="HesB-like domain"/>
    <property type="match status" value="1"/>
</dbReference>
<feature type="region of interest" description="Disordered" evidence="9">
    <location>
        <begin position="605"/>
        <end position="634"/>
    </location>
</feature>
<dbReference type="PRINTS" id="PR00180">
    <property type="entry name" value="CRETINALDHBP"/>
</dbReference>
<dbReference type="InterPro" id="IPR036865">
    <property type="entry name" value="CRAL-TRIO_dom_sf"/>
</dbReference>
<dbReference type="EMBL" id="JAGGNH010000001">
    <property type="protein sequence ID" value="KAJ0989055.1"/>
    <property type="molecule type" value="Genomic_DNA"/>
</dbReference>
<dbReference type="Gene3D" id="3.40.525.10">
    <property type="entry name" value="CRAL-TRIO lipid binding domain"/>
    <property type="match status" value="1"/>
</dbReference>
<comment type="function">
    <text evidence="7">Involved in the assembly of mitochondrial iron-sulfur proteins. Probably involved in the binding of an intermediate of Fe/S cluster assembly.</text>
</comment>
<evidence type="ECO:0000256" key="9">
    <source>
        <dbReference type="SAM" id="MobiDB-lite"/>
    </source>
</evidence>
<dbReference type="Proteomes" id="UP001085076">
    <property type="component" value="Miscellaneous, Linkage group lg01"/>
</dbReference>
<dbReference type="SUPFAM" id="SSF52087">
    <property type="entry name" value="CRAL/TRIO domain"/>
    <property type="match status" value="1"/>
</dbReference>
<dbReference type="OrthoDB" id="1434354at2759"/>
<evidence type="ECO:0000256" key="2">
    <source>
        <dbReference type="ARBA" id="ARBA00004395"/>
    </source>
</evidence>
<organism evidence="11 12">
    <name type="scientific">Dioscorea zingiberensis</name>
    <dbReference type="NCBI Taxonomy" id="325984"/>
    <lineage>
        <taxon>Eukaryota</taxon>
        <taxon>Viridiplantae</taxon>
        <taxon>Streptophyta</taxon>
        <taxon>Embryophyta</taxon>
        <taxon>Tracheophyta</taxon>
        <taxon>Spermatophyta</taxon>
        <taxon>Magnoliopsida</taxon>
        <taxon>Liliopsida</taxon>
        <taxon>Dioscoreales</taxon>
        <taxon>Dioscoreaceae</taxon>
        <taxon>Dioscorea</taxon>
    </lineage>
</organism>
<dbReference type="PANTHER" id="PTHR45657:SF1">
    <property type="entry name" value="CRAL-TRIO DOMAIN-CONTAINING PROTEIN YKL091C-RELATED"/>
    <property type="match status" value="1"/>
</dbReference>
<dbReference type="GO" id="GO:0016226">
    <property type="term" value="P:iron-sulfur cluster assembly"/>
    <property type="evidence" value="ECO:0007669"/>
    <property type="project" value="InterPro"/>
</dbReference>
<evidence type="ECO:0000256" key="5">
    <source>
        <dbReference type="ARBA" id="ARBA00023034"/>
    </source>
</evidence>